<name>A0A6J7SYD4_9ZZZZ</name>
<protein>
    <submittedName>
        <fullName evidence="3">Unannotated protein</fullName>
    </submittedName>
</protein>
<gene>
    <name evidence="2" type="ORF">UFOPK2918_00350</name>
    <name evidence="3" type="ORF">UFOPK4303_00241</name>
</gene>
<organism evidence="3">
    <name type="scientific">freshwater metagenome</name>
    <dbReference type="NCBI Taxonomy" id="449393"/>
    <lineage>
        <taxon>unclassified sequences</taxon>
        <taxon>metagenomes</taxon>
        <taxon>ecological metagenomes</taxon>
    </lineage>
</organism>
<proteinExistence type="predicted"/>
<keyword evidence="1" id="KW-0732">Signal</keyword>
<evidence type="ECO:0000313" key="2">
    <source>
        <dbReference type="EMBL" id="CAB4772253.1"/>
    </source>
</evidence>
<evidence type="ECO:0000256" key="1">
    <source>
        <dbReference type="ARBA" id="ARBA00022729"/>
    </source>
</evidence>
<dbReference type="PROSITE" id="PS51257">
    <property type="entry name" value="PROKAR_LIPOPROTEIN"/>
    <property type="match status" value="1"/>
</dbReference>
<dbReference type="Pfam" id="PF08139">
    <property type="entry name" value="LPAM_1"/>
    <property type="match status" value="1"/>
</dbReference>
<dbReference type="EMBL" id="CAFBQI010000010">
    <property type="protein sequence ID" value="CAB5045238.1"/>
    <property type="molecule type" value="Genomic_DNA"/>
</dbReference>
<accession>A0A6J7SYD4</accession>
<dbReference type="AlphaFoldDB" id="A0A6J7SYD4"/>
<sequence>MKKTIFAIMITLLLTSCSTNKAEVNNEQSVKFSAPSTCEQTKVVAAFDAQVKGSKYVPTDWQPSEGTDLFDAINNGGIACSYGIQVAEVGGTILWANNSNGLWGKKEKQWLADGQQLVDLPGLDEDKALMLKEGSTAADEMHVWGVNVLYKGVWIQLNASFLQNIDEAMPIIKSAIDSLVTS</sequence>
<evidence type="ECO:0000313" key="3">
    <source>
        <dbReference type="EMBL" id="CAB5045238.1"/>
    </source>
</evidence>
<dbReference type="EMBL" id="CAEZZT010000015">
    <property type="protein sequence ID" value="CAB4772253.1"/>
    <property type="molecule type" value="Genomic_DNA"/>
</dbReference>
<dbReference type="InterPro" id="IPR012640">
    <property type="entry name" value="Membr_lipoprot_lipid_attach_CS"/>
</dbReference>
<reference evidence="3" key="1">
    <citation type="submission" date="2020-05" db="EMBL/GenBank/DDBJ databases">
        <authorList>
            <person name="Chiriac C."/>
            <person name="Salcher M."/>
            <person name="Ghai R."/>
            <person name="Kavagutti S V."/>
        </authorList>
    </citation>
    <scope>NUCLEOTIDE SEQUENCE</scope>
</reference>